<dbReference type="Gene3D" id="3.40.50.1820">
    <property type="entry name" value="alpha/beta hydrolase"/>
    <property type="match status" value="2"/>
</dbReference>
<dbReference type="InterPro" id="IPR019826">
    <property type="entry name" value="Carboxylesterase_B_AS"/>
</dbReference>
<accession>A0A9P1M8T0</accession>
<dbReference type="GO" id="GO:0016042">
    <property type="term" value="P:lipid catabolic process"/>
    <property type="evidence" value="ECO:0007669"/>
    <property type="project" value="InterPro"/>
</dbReference>
<evidence type="ECO:0000256" key="1">
    <source>
        <dbReference type="ARBA" id="ARBA00005964"/>
    </source>
</evidence>
<feature type="region of interest" description="Disordered" evidence="3">
    <location>
        <begin position="494"/>
        <end position="518"/>
    </location>
</feature>
<feature type="domain" description="Carboxylesterase type B" evidence="5">
    <location>
        <begin position="38"/>
        <end position="368"/>
    </location>
</feature>
<dbReference type="Gene3D" id="1.10.260.130">
    <property type="match status" value="1"/>
</dbReference>
<keyword evidence="4" id="KW-0732">Signal</keyword>
<proteinExistence type="inferred from homology"/>
<dbReference type="InterPro" id="IPR029058">
    <property type="entry name" value="AB_hydrolase_fold"/>
</dbReference>
<dbReference type="PROSITE" id="PS00941">
    <property type="entry name" value="CARBOXYLESTERASE_B_2"/>
    <property type="match status" value="1"/>
</dbReference>
<evidence type="ECO:0000256" key="4">
    <source>
        <dbReference type="SAM" id="SignalP"/>
    </source>
</evidence>
<dbReference type="InterPro" id="IPR005152">
    <property type="entry name" value="Lipase_secreted"/>
</dbReference>
<dbReference type="PANTHER" id="PTHR11559">
    <property type="entry name" value="CARBOXYLESTERASE"/>
    <property type="match status" value="1"/>
</dbReference>
<evidence type="ECO:0000256" key="2">
    <source>
        <dbReference type="ARBA" id="ARBA00022801"/>
    </source>
</evidence>
<protein>
    <recommendedName>
        <fullName evidence="5">Carboxylesterase type B domain-containing protein</fullName>
    </recommendedName>
</protein>
<dbReference type="OrthoDB" id="408631at2759"/>
<dbReference type="EMBL" id="CALLCH030000010">
    <property type="protein sequence ID" value="CAI4213991.1"/>
    <property type="molecule type" value="Genomic_DNA"/>
</dbReference>
<dbReference type="GO" id="GO:0004806">
    <property type="term" value="F:triacylglycerol lipase activity"/>
    <property type="evidence" value="ECO:0007669"/>
    <property type="project" value="InterPro"/>
</dbReference>
<reference evidence="6" key="1">
    <citation type="submission" date="2022-11" db="EMBL/GenBank/DDBJ databases">
        <authorList>
            <person name="Scott C."/>
            <person name="Bruce N."/>
        </authorList>
    </citation>
    <scope>NUCLEOTIDE SEQUENCE</scope>
</reference>
<comment type="similarity">
    <text evidence="1">Belongs to the type-B carboxylesterase/lipase family.</text>
</comment>
<evidence type="ECO:0000313" key="7">
    <source>
        <dbReference type="Proteomes" id="UP000838763"/>
    </source>
</evidence>
<feature type="chain" id="PRO_5040374637" description="Carboxylesterase type B domain-containing protein" evidence="4">
    <location>
        <begin position="21"/>
        <end position="936"/>
    </location>
</feature>
<dbReference type="PROSITE" id="PS00122">
    <property type="entry name" value="CARBOXYLESTERASE_B_1"/>
    <property type="match status" value="1"/>
</dbReference>
<evidence type="ECO:0000256" key="3">
    <source>
        <dbReference type="SAM" id="MobiDB-lite"/>
    </source>
</evidence>
<dbReference type="AlphaFoldDB" id="A0A9P1M8T0"/>
<keyword evidence="2" id="KW-0378">Hydrolase</keyword>
<comment type="caution">
    <text evidence="6">The sequence shown here is derived from an EMBL/GenBank/DDBJ whole genome shotgun (WGS) entry which is preliminary data.</text>
</comment>
<dbReference type="SUPFAM" id="SSF53474">
    <property type="entry name" value="alpha/beta-Hydrolases"/>
    <property type="match status" value="2"/>
</dbReference>
<dbReference type="InterPro" id="IPR019819">
    <property type="entry name" value="Carboxylesterase_B_CS"/>
</dbReference>
<dbReference type="Pfam" id="PF03583">
    <property type="entry name" value="LIP"/>
    <property type="match status" value="2"/>
</dbReference>
<evidence type="ECO:0000313" key="6">
    <source>
        <dbReference type="EMBL" id="CAI4213991.1"/>
    </source>
</evidence>
<sequence length="936" mass="100832">MSLPPLAFYLGALLAQPVFSQEAALDVDLGYAVYRGAHNATARLNSWKGIRFAAPPVGALRWQAPAAPATTASVVVADAFGPSCPQALPYLGRQSAFVPGDEDCLFLNVFAPEDALQGSPLPVFVSIHGGGYGLGSSNYDVTGLMNTNGNSFVSVTIQYRLGAFGFLSSAEVKQRGVLNAGFLDQKYALEWVQEHISKFGGDPERVTIAGESAGGGSILMHAIAEDGALGTSLFKNIIAGSPWIPTQPWYDDATPTRHYERLAEALGCEGDEVFDCLVEADSLAIQRAANTISSTPPTFYGNWAFVPVIDGDYVTGPPSVVMSELKGKVNGERILIGNNANEGLALIPTINTQDELEEWIRGNWANLSDKNITALLEAYASSPDPVDPNAVRFDTDGFGPATAVNVSQAATGQQQRAYNIGAEGAVDCIGYWLASAFTSEDKAAWYYQYSIPFAAHAADLTAYYDQPTVNQGPDFVNAFRKIYGNFIVWDNPSIPPQDAHGESSSELQGAEHPASDWPAWSDQDPVMLNMNQTGAWLTRPTHAPEGWEDAAPGDILRTRPEGLADCPIPYCAGTYQFLYRSSDTHGDPSWAVATVFYSNVTAPGCAADPADDEDCVQGVVTYDAAYDSSSLDGSPSYTLQWGDPYGEMVDMLKRAYFVMLPDHEGPLAAYCAGPQAAHATLDAIRGIKHIGGERGAFAAGITAELAAEYAPELELAGAIVGGTTPNITSAFLRMNGQPTAGLLAEDGRAVQRDGVLSRYAVPSFYVLIGYAGQNVYDYFENGEDDVMQGPIRELFDTEGAMGIHGIPNMPVFYHKAEVDEMSPIEETDVMVQHFCDHGANILYHRNELGDHNKELWAGRLRALDFIGKVTYGVGEIEIPETGCLWQNVTVDLPDWDEIATGRAVRGVAPQLPEEPEEPVEEEPPKPKKCVKKRRAG</sequence>
<organism evidence="6 7">
    <name type="scientific">Parascedosporium putredinis</name>
    <dbReference type="NCBI Taxonomy" id="1442378"/>
    <lineage>
        <taxon>Eukaryota</taxon>
        <taxon>Fungi</taxon>
        <taxon>Dikarya</taxon>
        <taxon>Ascomycota</taxon>
        <taxon>Pezizomycotina</taxon>
        <taxon>Sordariomycetes</taxon>
        <taxon>Hypocreomycetidae</taxon>
        <taxon>Microascales</taxon>
        <taxon>Microascaceae</taxon>
        <taxon>Parascedosporium</taxon>
    </lineage>
</organism>
<feature type="signal peptide" evidence="4">
    <location>
        <begin position="1"/>
        <end position="20"/>
    </location>
</feature>
<dbReference type="InterPro" id="IPR050309">
    <property type="entry name" value="Type-B_Carboxylest/Lipase"/>
</dbReference>
<name>A0A9P1M8T0_9PEZI</name>
<dbReference type="Pfam" id="PF00135">
    <property type="entry name" value="COesterase"/>
    <property type="match status" value="1"/>
</dbReference>
<keyword evidence="7" id="KW-1185">Reference proteome</keyword>
<feature type="region of interest" description="Disordered" evidence="3">
    <location>
        <begin position="907"/>
        <end position="936"/>
    </location>
</feature>
<dbReference type="Proteomes" id="UP000838763">
    <property type="component" value="Unassembled WGS sequence"/>
</dbReference>
<dbReference type="InterPro" id="IPR002018">
    <property type="entry name" value="CarbesteraseB"/>
</dbReference>
<evidence type="ECO:0000259" key="5">
    <source>
        <dbReference type="Pfam" id="PF00135"/>
    </source>
</evidence>
<gene>
    <name evidence="6" type="ORF">PPNO1_LOCUS3726</name>
</gene>
<feature type="compositionally biased region" description="Basic residues" evidence="3">
    <location>
        <begin position="926"/>
        <end position="936"/>
    </location>
</feature>